<name>A0A829A9B3_ENTFC</name>
<dbReference type="Gene3D" id="1.10.3730.20">
    <property type="match status" value="1"/>
</dbReference>
<gene>
    <name evidence="2" type="ORF">OKA_04542</name>
</gene>
<sequence>MAWMELIIAGILEVFWSTMMKWSDGFSKINYSFLHSDWNDC</sequence>
<comment type="similarity">
    <text evidence="1">Belongs to the drug/metabolite transporter (DMT) superfamily. Small multidrug resistance (SMR) (TC 2.A.7.1) family.</text>
</comment>
<dbReference type="Pfam" id="PF00893">
    <property type="entry name" value="Multi_Drug_Res"/>
    <property type="match status" value="1"/>
</dbReference>
<reference evidence="2 3" key="1">
    <citation type="submission" date="2012-12" db="EMBL/GenBank/DDBJ databases">
        <title>The Genome Sequence of Enterococcus faecium E2039.</title>
        <authorList>
            <consortium name="The Broad Institute Genome Sequencing Platform"/>
            <consortium name="The Broad Institute Genome Sequencing Center for Infectious Disease"/>
            <person name="Earl A.M."/>
            <person name="Gilmore M.S."/>
            <person name="van Schaik W."/>
            <person name="Lebreton F."/>
            <person name="Willems R.J."/>
            <person name="Walker B."/>
            <person name="Young S.K."/>
            <person name="Zeng Q."/>
            <person name="Gargeya S."/>
            <person name="Fitzgerald M."/>
            <person name="Haas B."/>
            <person name="Abouelleil A."/>
            <person name="Alvarado L."/>
            <person name="Arachchi H.M."/>
            <person name="Berlin A.M."/>
            <person name="Chapman S.B."/>
            <person name="Dewar J."/>
            <person name="Goldberg J."/>
            <person name="Griggs A."/>
            <person name="Gujja S."/>
            <person name="Hansen M."/>
            <person name="Howarth C."/>
            <person name="Imamovic A."/>
            <person name="Larimer J."/>
            <person name="McCowan C."/>
            <person name="Murphy C."/>
            <person name="Neiman D."/>
            <person name="Pearson M."/>
            <person name="Priest M."/>
            <person name="Roberts A."/>
            <person name="Saif S."/>
            <person name="Shea T."/>
            <person name="Sisk P."/>
            <person name="Sykes S."/>
            <person name="Wortman J."/>
            <person name="Nusbaum C."/>
            <person name="Birren B."/>
        </authorList>
    </citation>
    <scope>NUCLEOTIDE SEQUENCE [LARGE SCALE GENOMIC DNA]</scope>
    <source>
        <strain evidence="2 3">E2039</strain>
    </source>
</reference>
<organism evidence="2 3">
    <name type="scientific">Enterococcus faecium EnGen0026</name>
    <dbReference type="NCBI Taxonomy" id="1138917"/>
    <lineage>
        <taxon>Bacteria</taxon>
        <taxon>Bacillati</taxon>
        <taxon>Bacillota</taxon>
        <taxon>Bacilli</taxon>
        <taxon>Lactobacillales</taxon>
        <taxon>Enterococcaceae</taxon>
        <taxon>Enterococcus</taxon>
    </lineage>
</organism>
<comment type="caution">
    <text evidence="2">The sequence shown here is derived from an EMBL/GenBank/DDBJ whole genome shotgun (WGS) entry which is preliminary data.</text>
</comment>
<evidence type="ECO:0000313" key="2">
    <source>
        <dbReference type="EMBL" id="ELB39470.1"/>
    </source>
</evidence>
<dbReference type="Proteomes" id="UP000010504">
    <property type="component" value="Unassembled WGS sequence"/>
</dbReference>
<comment type="subcellular location">
    <subcellularLocation>
        <location evidence="1">Cell membrane</location>
        <topology evidence="1">Multi-pass membrane protein</topology>
    </subcellularLocation>
</comment>
<dbReference type="InterPro" id="IPR045324">
    <property type="entry name" value="Small_multidrug_res"/>
</dbReference>
<dbReference type="AlphaFoldDB" id="A0A829A9B3"/>
<evidence type="ECO:0000256" key="1">
    <source>
        <dbReference type="RuleBase" id="RU003942"/>
    </source>
</evidence>
<proteinExistence type="inferred from homology"/>
<accession>A0A829A9B3</accession>
<protein>
    <recommendedName>
        <fullName evidence="4">SMR family multidrug resistance protein</fullName>
    </recommendedName>
</protein>
<keyword evidence="1" id="KW-0472">Membrane</keyword>
<evidence type="ECO:0008006" key="4">
    <source>
        <dbReference type="Google" id="ProtNLM"/>
    </source>
</evidence>
<dbReference type="GO" id="GO:0022857">
    <property type="term" value="F:transmembrane transporter activity"/>
    <property type="evidence" value="ECO:0007669"/>
    <property type="project" value="InterPro"/>
</dbReference>
<dbReference type="GO" id="GO:0005886">
    <property type="term" value="C:plasma membrane"/>
    <property type="evidence" value="ECO:0007669"/>
    <property type="project" value="UniProtKB-SubCell"/>
</dbReference>
<dbReference type="EMBL" id="AHXS01000017">
    <property type="protein sequence ID" value="ELB39470.1"/>
    <property type="molecule type" value="Genomic_DNA"/>
</dbReference>
<keyword evidence="1" id="KW-0812">Transmembrane</keyword>
<evidence type="ECO:0000313" key="3">
    <source>
        <dbReference type="Proteomes" id="UP000010504"/>
    </source>
</evidence>